<dbReference type="AlphaFoldDB" id="A0A645GHI2"/>
<reference evidence="1" key="1">
    <citation type="submission" date="2019-08" db="EMBL/GenBank/DDBJ databases">
        <authorList>
            <person name="Kucharzyk K."/>
            <person name="Murdoch R.W."/>
            <person name="Higgins S."/>
            <person name="Loffler F."/>
        </authorList>
    </citation>
    <scope>NUCLEOTIDE SEQUENCE</scope>
</reference>
<sequence>MFNAEKEHIEFGVEPHIHVGMQDSDRAKNRDTIIEAARELIRKGK</sequence>
<accession>A0A645GHI2</accession>
<proteinExistence type="predicted"/>
<evidence type="ECO:0000313" key="1">
    <source>
        <dbReference type="EMBL" id="MPN25620.1"/>
    </source>
</evidence>
<organism evidence="1">
    <name type="scientific">bioreactor metagenome</name>
    <dbReference type="NCBI Taxonomy" id="1076179"/>
    <lineage>
        <taxon>unclassified sequences</taxon>
        <taxon>metagenomes</taxon>
        <taxon>ecological metagenomes</taxon>
    </lineage>
</organism>
<dbReference type="EMBL" id="VSSQ01074856">
    <property type="protein sequence ID" value="MPN25620.1"/>
    <property type="molecule type" value="Genomic_DNA"/>
</dbReference>
<dbReference type="Gene3D" id="3.90.226.10">
    <property type="entry name" value="2-enoyl-CoA Hydratase, Chain A, domain 1"/>
    <property type="match status" value="1"/>
</dbReference>
<gene>
    <name evidence="1" type="ORF">SDC9_173032</name>
</gene>
<name>A0A645GHI2_9ZZZZ</name>
<protein>
    <submittedName>
        <fullName evidence="1">Uncharacterized protein</fullName>
    </submittedName>
</protein>
<comment type="caution">
    <text evidence="1">The sequence shown here is derived from an EMBL/GenBank/DDBJ whole genome shotgun (WGS) entry which is preliminary data.</text>
</comment>